<dbReference type="RefSeq" id="WP_353330640.1">
    <property type="nucleotide sequence ID" value="NZ_AP028055.1"/>
</dbReference>
<dbReference type="EMBL" id="AP028055">
    <property type="protein sequence ID" value="BEH00246.1"/>
    <property type="molecule type" value="Genomic_DNA"/>
</dbReference>
<evidence type="ECO:0000313" key="2">
    <source>
        <dbReference type="EMBL" id="BEG99812.1"/>
    </source>
</evidence>
<evidence type="ECO:0000313" key="3">
    <source>
        <dbReference type="EMBL" id="BEH00246.1"/>
    </source>
</evidence>
<feature type="domain" description="Transposase IS204/IS1001/IS1096/IS1165 DDE" evidence="1">
    <location>
        <begin position="19"/>
        <end position="104"/>
    </location>
</feature>
<evidence type="ECO:0000313" key="4">
    <source>
        <dbReference type="Proteomes" id="UP001496674"/>
    </source>
</evidence>
<sequence length="119" mass="13870">MNEKDKDLMSILMGLKWFESLYRAAESFYKTIMGNKAELLDQWIEKHKNTTLSKLRTFIIGIKLDIKAVRNTIIYPISNGIVEGFVNKLKAIKRIMYGRAGLELLKRKMILTNKSFQLK</sequence>
<proteinExistence type="predicted"/>
<organism evidence="2 4">
    <name type="scientific">Bacteroides sedimenti</name>
    <dbReference type="NCBI Taxonomy" id="2136147"/>
    <lineage>
        <taxon>Bacteria</taxon>
        <taxon>Pseudomonadati</taxon>
        <taxon>Bacteroidota</taxon>
        <taxon>Bacteroidia</taxon>
        <taxon>Bacteroidales</taxon>
        <taxon>Bacteroidaceae</taxon>
        <taxon>Bacteroides</taxon>
    </lineage>
</organism>
<reference evidence="2 4" key="1">
    <citation type="submission" date="2023-04" db="EMBL/GenBank/DDBJ databases">
        <title>Draft genome sequence of acteroides sedimenti strain YN3PY1.</title>
        <authorList>
            <person name="Yoshida N."/>
        </authorList>
    </citation>
    <scope>NUCLEOTIDE SEQUENCE [LARGE SCALE GENOMIC DNA]</scope>
    <source>
        <strain evidence="2 4">YN3PY1</strain>
    </source>
</reference>
<dbReference type="PANTHER" id="PTHR33498">
    <property type="entry name" value="TRANSPOSASE FOR INSERTION SEQUENCE ELEMENT IS1557"/>
    <property type="match status" value="1"/>
</dbReference>
<gene>
    <name evidence="2" type="ORF">BSYN_20770</name>
    <name evidence="3" type="ORF">BSYN_25100</name>
</gene>
<accession>A0ABM8ICX8</accession>
<dbReference type="InterPro" id="IPR047951">
    <property type="entry name" value="Transpos_ISL3"/>
</dbReference>
<evidence type="ECO:0000259" key="1">
    <source>
        <dbReference type="Pfam" id="PF01610"/>
    </source>
</evidence>
<dbReference type="InterPro" id="IPR002560">
    <property type="entry name" value="Transposase_DDE"/>
</dbReference>
<name>A0ABM8ICX8_9BACE</name>
<dbReference type="PANTHER" id="PTHR33498:SF1">
    <property type="entry name" value="TRANSPOSASE FOR INSERTION SEQUENCE ELEMENT IS1557"/>
    <property type="match status" value="1"/>
</dbReference>
<dbReference type="Pfam" id="PF01610">
    <property type="entry name" value="DDE_Tnp_ISL3"/>
    <property type="match status" value="1"/>
</dbReference>
<dbReference type="EMBL" id="AP028055">
    <property type="protein sequence ID" value="BEG99812.1"/>
    <property type="molecule type" value="Genomic_DNA"/>
</dbReference>
<protein>
    <recommendedName>
        <fullName evidence="1">Transposase IS204/IS1001/IS1096/IS1165 DDE domain-containing protein</fullName>
    </recommendedName>
</protein>
<keyword evidence="4" id="KW-1185">Reference proteome</keyword>
<dbReference type="Proteomes" id="UP001496674">
    <property type="component" value="Chromosome"/>
</dbReference>